<dbReference type="EMBL" id="FODJ01000016">
    <property type="protein sequence ID" value="SEO90529.1"/>
    <property type="molecule type" value="Genomic_DNA"/>
</dbReference>
<sequence>MLVVNDVIKNLTTEEELRILWIDRELNYCYVTDITNEKATPIRVNLKKIEEDLYNNIYSSAEDNFLARRLAGYKIKEKDIQIRDRAWLVIKKIVKEQPDIYEKKTRVILIKEATKEFGVSNKTIIKYLRKYWQRGQVINSLLPDYINCGNKGDIAYRNKTGRPREHGGGILITESIKEVFRKSINKYYLTKSKPSLTHAYEMMIKDYFKEGYIYTENKKKMILKDEKDIPSYRQFSYWYKKMYGLEDVIKKREGEAAYERNHRKLLGSTEYDSLGPGSLYQIDATPADIFLLNRFNKNWLVGKPTLYFVIDVFSRMITGFYISLNNASWISMATALQNAFSDKKEYCEKIGIEISNSDWPVKGLPSAIIGDRGELESGFADSLANGVGIEIHNNPPYRPDWKGIVEKLFHSSHELMRPLLPGYLHKGSDKRGSKDFRHEATLTLDDYIKVIVYFIKFYNHNHYMPNYERNEYMVKENVRPIPIELWNWGLKTYGNLRTLNKNLVDFYLLPTDIASITAEGIRFKSLLYSCELAIKENWFVKARKKRWKMKFSYDPRNMDVIFLHVTGQIEHETPYNVCTLLPHQEKYLNKSLGEINQLIEFEKETYNSFRYDKLTEKVNLFEQVEEIVKKATNLKKSEHDPSISKSKKITQLKSKRIDERNTRYVADSFEIENQTTRTLLQKKDNDKSNLVTQNETYSIIDLYTKQRMKKNDDR</sequence>
<name>A0A1H8THB7_9BACI</name>
<accession>A0A1H8THB7</accession>
<dbReference type="STRING" id="872970.SAMN04488134_11656"/>
<feature type="domain" description="Integrase catalytic" evidence="1">
    <location>
        <begin position="272"/>
        <end position="490"/>
    </location>
</feature>
<dbReference type="InterPro" id="IPR001584">
    <property type="entry name" value="Integrase_cat-core"/>
</dbReference>
<proteinExistence type="predicted"/>
<dbReference type="SUPFAM" id="SSF53098">
    <property type="entry name" value="Ribonuclease H-like"/>
    <property type="match status" value="1"/>
</dbReference>
<dbReference type="Gene3D" id="3.30.420.10">
    <property type="entry name" value="Ribonuclease H-like superfamily/Ribonuclease H"/>
    <property type="match status" value="1"/>
</dbReference>
<evidence type="ECO:0000313" key="2">
    <source>
        <dbReference type="EMBL" id="SEO90529.1"/>
    </source>
</evidence>
<dbReference type="AlphaFoldDB" id="A0A1H8THB7"/>
<reference evidence="2 3" key="1">
    <citation type="submission" date="2016-10" db="EMBL/GenBank/DDBJ databases">
        <authorList>
            <person name="de Groot N.N."/>
        </authorList>
    </citation>
    <scope>NUCLEOTIDE SEQUENCE [LARGE SCALE GENOMIC DNA]</scope>
    <source>
        <strain evidence="2 3">CGMCC 1.10434</strain>
    </source>
</reference>
<dbReference type="OrthoDB" id="501284at2"/>
<protein>
    <submittedName>
        <fullName evidence="2">Integrase core domain-containing protein</fullName>
    </submittedName>
</protein>
<dbReference type="PROSITE" id="PS50994">
    <property type="entry name" value="INTEGRASE"/>
    <property type="match status" value="1"/>
</dbReference>
<dbReference type="InterPro" id="IPR036397">
    <property type="entry name" value="RNaseH_sf"/>
</dbReference>
<keyword evidence="3" id="KW-1185">Reference proteome</keyword>
<dbReference type="GO" id="GO:0003676">
    <property type="term" value="F:nucleic acid binding"/>
    <property type="evidence" value="ECO:0007669"/>
    <property type="project" value="InterPro"/>
</dbReference>
<dbReference type="RefSeq" id="WP_091500230.1">
    <property type="nucleotide sequence ID" value="NZ_FODJ01000016.1"/>
</dbReference>
<dbReference type="Proteomes" id="UP000199300">
    <property type="component" value="Unassembled WGS sequence"/>
</dbReference>
<gene>
    <name evidence="2" type="ORF">SAMN04488134_11656</name>
</gene>
<organism evidence="2 3">
    <name type="scientific">Amphibacillus marinus</name>
    <dbReference type="NCBI Taxonomy" id="872970"/>
    <lineage>
        <taxon>Bacteria</taxon>
        <taxon>Bacillati</taxon>
        <taxon>Bacillota</taxon>
        <taxon>Bacilli</taxon>
        <taxon>Bacillales</taxon>
        <taxon>Bacillaceae</taxon>
        <taxon>Amphibacillus</taxon>
    </lineage>
</organism>
<dbReference type="GO" id="GO:0015074">
    <property type="term" value="P:DNA integration"/>
    <property type="evidence" value="ECO:0007669"/>
    <property type="project" value="InterPro"/>
</dbReference>
<evidence type="ECO:0000259" key="1">
    <source>
        <dbReference type="PROSITE" id="PS50994"/>
    </source>
</evidence>
<evidence type="ECO:0000313" key="3">
    <source>
        <dbReference type="Proteomes" id="UP000199300"/>
    </source>
</evidence>
<dbReference type="InterPro" id="IPR012337">
    <property type="entry name" value="RNaseH-like_sf"/>
</dbReference>